<sequence>MASEPLTVEDLFGSPSPEHPYYENVVEDVYGDGIEMLIGHVDADEIDRRIRMQPWWRPGLTIAAAPEHAWVTFDVHAPSCDASDPAMPGTDCRCSWQPWIIYHWREALPDAPGAVAVTFVQLAQQTVAV</sequence>
<organism evidence="1 2">
    <name type="scientific">Actinopolymorpha pittospori</name>
    <dbReference type="NCBI Taxonomy" id="648752"/>
    <lineage>
        <taxon>Bacteria</taxon>
        <taxon>Bacillati</taxon>
        <taxon>Actinomycetota</taxon>
        <taxon>Actinomycetes</taxon>
        <taxon>Propionibacteriales</taxon>
        <taxon>Actinopolymorphaceae</taxon>
        <taxon>Actinopolymorpha</taxon>
    </lineage>
</organism>
<evidence type="ECO:0000313" key="1">
    <source>
        <dbReference type="EMBL" id="MBE1603755.1"/>
    </source>
</evidence>
<proteinExistence type="predicted"/>
<evidence type="ECO:0000313" key="2">
    <source>
        <dbReference type="Proteomes" id="UP000638648"/>
    </source>
</evidence>
<name>A0A927MN48_9ACTN</name>
<reference evidence="1" key="1">
    <citation type="submission" date="2020-10" db="EMBL/GenBank/DDBJ databases">
        <title>Sequencing the genomes of 1000 actinobacteria strains.</title>
        <authorList>
            <person name="Klenk H.-P."/>
        </authorList>
    </citation>
    <scope>NUCLEOTIDE SEQUENCE</scope>
    <source>
        <strain evidence="1">DSM 45354</strain>
    </source>
</reference>
<dbReference type="EMBL" id="JADBEM010000001">
    <property type="protein sequence ID" value="MBE1603755.1"/>
    <property type="molecule type" value="Genomic_DNA"/>
</dbReference>
<gene>
    <name evidence="1" type="ORF">HEB94_000603</name>
</gene>
<accession>A0A927MN48</accession>
<dbReference type="RefSeq" id="WP_192748491.1">
    <property type="nucleotide sequence ID" value="NZ_BAABJL010000266.1"/>
</dbReference>
<dbReference type="AlphaFoldDB" id="A0A927MN48"/>
<keyword evidence="2" id="KW-1185">Reference proteome</keyword>
<dbReference type="Proteomes" id="UP000638648">
    <property type="component" value="Unassembled WGS sequence"/>
</dbReference>
<comment type="caution">
    <text evidence="1">The sequence shown here is derived from an EMBL/GenBank/DDBJ whole genome shotgun (WGS) entry which is preliminary data.</text>
</comment>
<protein>
    <submittedName>
        <fullName evidence="1">Uncharacterized protein</fullName>
    </submittedName>
</protein>